<organism evidence="1 2">
    <name type="scientific">Elysia chlorotica</name>
    <name type="common">Eastern emerald elysia</name>
    <name type="synonym">Sea slug</name>
    <dbReference type="NCBI Taxonomy" id="188477"/>
    <lineage>
        <taxon>Eukaryota</taxon>
        <taxon>Metazoa</taxon>
        <taxon>Spiralia</taxon>
        <taxon>Lophotrochozoa</taxon>
        <taxon>Mollusca</taxon>
        <taxon>Gastropoda</taxon>
        <taxon>Heterobranchia</taxon>
        <taxon>Euthyneura</taxon>
        <taxon>Panpulmonata</taxon>
        <taxon>Sacoglossa</taxon>
        <taxon>Placobranchoidea</taxon>
        <taxon>Plakobranchidae</taxon>
        <taxon>Elysia</taxon>
    </lineage>
</organism>
<protein>
    <submittedName>
        <fullName evidence="1">Uncharacterized protein</fullName>
    </submittedName>
</protein>
<name>A0A433SPZ3_ELYCH</name>
<evidence type="ECO:0000313" key="2">
    <source>
        <dbReference type="Proteomes" id="UP000271974"/>
    </source>
</evidence>
<reference evidence="1 2" key="1">
    <citation type="submission" date="2019-01" db="EMBL/GenBank/DDBJ databases">
        <title>A draft genome assembly of the solar-powered sea slug Elysia chlorotica.</title>
        <authorList>
            <person name="Cai H."/>
            <person name="Li Q."/>
            <person name="Fang X."/>
            <person name="Li J."/>
            <person name="Curtis N.E."/>
            <person name="Altenburger A."/>
            <person name="Shibata T."/>
            <person name="Feng M."/>
            <person name="Maeda T."/>
            <person name="Schwartz J.A."/>
            <person name="Shigenobu S."/>
            <person name="Lundholm N."/>
            <person name="Nishiyama T."/>
            <person name="Yang H."/>
            <person name="Hasebe M."/>
            <person name="Li S."/>
            <person name="Pierce S.K."/>
            <person name="Wang J."/>
        </authorList>
    </citation>
    <scope>NUCLEOTIDE SEQUENCE [LARGE SCALE GENOMIC DNA]</scope>
    <source>
        <strain evidence="1">EC2010</strain>
        <tissue evidence="1">Whole organism of an adult</tissue>
    </source>
</reference>
<proteinExistence type="predicted"/>
<comment type="caution">
    <text evidence="1">The sequence shown here is derived from an EMBL/GenBank/DDBJ whole genome shotgun (WGS) entry which is preliminary data.</text>
</comment>
<gene>
    <name evidence="1" type="ORF">EGW08_020960</name>
</gene>
<dbReference type="EMBL" id="RQTK01001240">
    <property type="protein sequence ID" value="RUS71283.1"/>
    <property type="molecule type" value="Genomic_DNA"/>
</dbReference>
<evidence type="ECO:0000313" key="1">
    <source>
        <dbReference type="EMBL" id="RUS71283.1"/>
    </source>
</evidence>
<dbReference type="Proteomes" id="UP000271974">
    <property type="component" value="Unassembled WGS sequence"/>
</dbReference>
<sequence>METVDGDDVRVGFNPETKRVVEVDVTVNETMPQEMDVIVEVGGDNKIGDALVCPEVERGIVLVEEVLQGMETVDGDDVRVGLNPETKRVVEVDVTVNETMPQELDTVGGHDVGVGLNPETKRVVEVDVTVNETMPQEMDTVGGDDVGVGLRYEKEAPGVNFSFLQTTAEIHSFGDRVSICYGDKKNSFGKFERAKTKGRPRGAGVTCNRKRKQTKCRLLPKDKRLKTVGAMKEDICGVCGKEELDKDLCEGGSLMEWIDCDMQADEKKRGRRNVAVLKLTVKWTDKRTNKSDLEEIGSPKLVLKTINNRSRTLDDLEGEGAAIASTVDESMMTSTPGRSDTPSLVLQPIVSPLKEPRLKTTPILSAAAPSRPRLHRQPITLGWVMWLPFLACEDGLVFKPDLVQIRAFLTTFWKIGIAIHS</sequence>
<keyword evidence="2" id="KW-1185">Reference proteome</keyword>
<accession>A0A433SPZ3</accession>
<dbReference type="AlphaFoldDB" id="A0A433SPZ3"/>